<comment type="caution">
    <text evidence="2">The sequence shown here is derived from an EMBL/GenBank/DDBJ whole genome shotgun (WGS) entry which is preliminary data.</text>
</comment>
<organism evidence="2 3">
    <name type="scientific">Myxococcus virescens</name>
    <dbReference type="NCBI Taxonomy" id="83456"/>
    <lineage>
        <taxon>Bacteria</taxon>
        <taxon>Pseudomonadati</taxon>
        <taxon>Myxococcota</taxon>
        <taxon>Myxococcia</taxon>
        <taxon>Myxococcales</taxon>
        <taxon>Cystobacterineae</taxon>
        <taxon>Myxococcaceae</taxon>
        <taxon>Myxococcus</taxon>
    </lineage>
</organism>
<proteinExistence type="predicted"/>
<name>A0A511H572_9BACT</name>
<feature type="region of interest" description="Disordered" evidence="1">
    <location>
        <begin position="34"/>
        <end position="57"/>
    </location>
</feature>
<reference evidence="2 3" key="1">
    <citation type="submission" date="2019-07" db="EMBL/GenBank/DDBJ databases">
        <title>Whole genome shotgun sequence of Myxococcus virescens NBRC 100334.</title>
        <authorList>
            <person name="Hosoyama A."/>
            <person name="Uohara A."/>
            <person name="Ohji S."/>
            <person name="Ichikawa N."/>
        </authorList>
    </citation>
    <scope>NUCLEOTIDE SEQUENCE [LARGE SCALE GENOMIC DNA]</scope>
    <source>
        <strain evidence="2 3">NBRC 100334</strain>
    </source>
</reference>
<evidence type="ECO:0000313" key="3">
    <source>
        <dbReference type="Proteomes" id="UP000321224"/>
    </source>
</evidence>
<dbReference type="EMBL" id="BJVY01000002">
    <property type="protein sequence ID" value="GEL68665.1"/>
    <property type="molecule type" value="Genomic_DNA"/>
</dbReference>
<sequence>MKVEIATEHPQLPDTVHEAEGGLRYRREQWMELESEASESLRRSGPSGPSWSEDSVAMNLGSFIPKARLA</sequence>
<evidence type="ECO:0000313" key="2">
    <source>
        <dbReference type="EMBL" id="GEL68665.1"/>
    </source>
</evidence>
<dbReference type="AlphaFoldDB" id="A0A511H572"/>
<evidence type="ECO:0000256" key="1">
    <source>
        <dbReference type="SAM" id="MobiDB-lite"/>
    </source>
</evidence>
<gene>
    <name evidence="2" type="ORF">MVI01_04490</name>
</gene>
<protein>
    <submittedName>
        <fullName evidence="2">Uncharacterized protein</fullName>
    </submittedName>
</protein>
<accession>A0A511H572</accession>
<dbReference type="Proteomes" id="UP000321224">
    <property type="component" value="Unassembled WGS sequence"/>
</dbReference>